<comment type="caution">
    <text evidence="2">The sequence shown here is derived from an EMBL/GenBank/DDBJ whole genome shotgun (WGS) entry which is preliminary data.</text>
</comment>
<dbReference type="Proteomes" id="UP001142078">
    <property type="component" value="Unassembled WGS sequence"/>
</dbReference>
<organism evidence="2 3">
    <name type="scientific">Anaerosalibacter massiliensis</name>
    <dbReference type="NCBI Taxonomy" id="1347392"/>
    <lineage>
        <taxon>Bacteria</taxon>
        <taxon>Bacillati</taxon>
        <taxon>Bacillota</taxon>
        <taxon>Tissierellia</taxon>
        <taxon>Tissierellales</taxon>
        <taxon>Sporanaerobacteraceae</taxon>
        <taxon>Anaerosalibacter</taxon>
    </lineage>
</organism>
<sequence length="119" mass="13802">MTNEKFQKIVLEELSGLKKDVGELKGLKEEVIGLKEDVGELRGLKEEVIGLKEEIVELKEKTDKMDKKIDAINEQTAWLTEFREEADKNIIKSQEDNRRLKEIVGRHEIEIRSLQEKIG</sequence>
<gene>
    <name evidence="2" type="ORF">NSA23_03445</name>
</gene>
<evidence type="ECO:0000313" key="3">
    <source>
        <dbReference type="Proteomes" id="UP001142078"/>
    </source>
</evidence>
<dbReference type="AlphaFoldDB" id="A0A9X2MGK8"/>
<reference evidence="2" key="1">
    <citation type="submission" date="2022-07" db="EMBL/GenBank/DDBJ databases">
        <title>Enhanced cultured diversity of the mouse gut microbiota enables custom-made synthetic communities.</title>
        <authorList>
            <person name="Afrizal A."/>
        </authorList>
    </citation>
    <scope>NUCLEOTIDE SEQUENCE</scope>
    <source>
        <strain evidence="2">DSM 29482</strain>
    </source>
</reference>
<keyword evidence="1" id="KW-0175">Coiled coil</keyword>
<dbReference type="EMBL" id="JANJZL010000002">
    <property type="protein sequence ID" value="MCR2043166.1"/>
    <property type="molecule type" value="Genomic_DNA"/>
</dbReference>
<proteinExistence type="predicted"/>
<dbReference type="RefSeq" id="WP_042680083.1">
    <property type="nucleotide sequence ID" value="NZ_CABKTM010000016.1"/>
</dbReference>
<keyword evidence="3" id="KW-1185">Reference proteome</keyword>
<feature type="coiled-coil region" evidence="1">
    <location>
        <begin position="34"/>
        <end position="117"/>
    </location>
</feature>
<evidence type="ECO:0000313" key="2">
    <source>
        <dbReference type="EMBL" id="MCR2043166.1"/>
    </source>
</evidence>
<dbReference type="Gene3D" id="1.20.5.190">
    <property type="match status" value="1"/>
</dbReference>
<evidence type="ECO:0000256" key="1">
    <source>
        <dbReference type="SAM" id="Coils"/>
    </source>
</evidence>
<name>A0A9X2MGK8_9FIRM</name>
<protein>
    <submittedName>
        <fullName evidence="2">Uncharacterized protein</fullName>
    </submittedName>
</protein>
<dbReference type="OrthoDB" id="1707630at2"/>
<accession>A0A9X2MGK8</accession>